<accession>A0A914BDD4</accession>
<evidence type="ECO:0000256" key="6">
    <source>
        <dbReference type="ARBA" id="ARBA00023034"/>
    </source>
</evidence>
<dbReference type="PANTHER" id="PTHR12137">
    <property type="entry name" value="CARBOHYDRATE SULFOTRANSFERASE"/>
    <property type="match status" value="1"/>
</dbReference>
<keyword evidence="5" id="KW-1133">Transmembrane helix</keyword>
<evidence type="ECO:0000256" key="4">
    <source>
        <dbReference type="ARBA" id="ARBA00022692"/>
    </source>
</evidence>
<dbReference type="OMA" id="STHAITF"/>
<dbReference type="GO" id="GO:0000139">
    <property type="term" value="C:Golgi membrane"/>
    <property type="evidence" value="ECO:0007669"/>
    <property type="project" value="UniProtKB-SubCell"/>
</dbReference>
<keyword evidence="3 9" id="KW-0808">Transferase</keyword>
<keyword evidence="9" id="KW-0735">Signal-anchor</keyword>
<dbReference type="GO" id="GO:0016051">
    <property type="term" value="P:carbohydrate biosynthetic process"/>
    <property type="evidence" value="ECO:0007669"/>
    <property type="project" value="InterPro"/>
</dbReference>
<dbReference type="InterPro" id="IPR018011">
    <property type="entry name" value="Carb_sulfotrans_8-10"/>
</dbReference>
<feature type="chain" id="PRO_5037915626" description="Carbohydrate sulfotransferase" evidence="10">
    <location>
        <begin position="24"/>
        <end position="400"/>
    </location>
</feature>
<keyword evidence="12" id="KW-1185">Reference proteome</keyword>
<dbReference type="Pfam" id="PF03567">
    <property type="entry name" value="Sulfotransfer_2"/>
    <property type="match status" value="1"/>
</dbReference>
<dbReference type="PANTHER" id="PTHR12137:SF54">
    <property type="entry name" value="CARBOHYDRATE SULFOTRANSFERASE"/>
    <property type="match status" value="1"/>
</dbReference>
<keyword evidence="10" id="KW-0732">Signal</keyword>
<evidence type="ECO:0000256" key="3">
    <source>
        <dbReference type="ARBA" id="ARBA00022679"/>
    </source>
</evidence>
<evidence type="ECO:0000256" key="7">
    <source>
        <dbReference type="ARBA" id="ARBA00023136"/>
    </source>
</evidence>
<sequence length="400" mass="46236">MSRAGRCMLCCVVVVAVTVLASIQRLGLPASIIREPISMNKLLAKRGKDQSQEHKGTRVSYKQDESCNNRTCLWEKQQLYRKGLAWDMCSALHAHGADTHHHPPRYRLDESRNKTRLASMFNFFLVIDSLKLIYCFIPKVGSTSWERLFLVMSGIYDSMEEIGQSETHIITWRTFRTLASYTVAEAEKLLATYRKFVVVRNPYERVLSAYQDKFQEDYPASRVTRKQYSEKIIRMTGGSPENVQRLLQSQRRKDGTLNVTFSQFVRFLSHLGGPKTRQYMNDHWKPMNLICHPCLVDYDWIGHYDSLRTDADFILTAVGADPKFRFPNFTTNPTGSSNGDTLLRYYSTLTTAEIEDLYKYYELDFSLFGFDIPPSIRSLLNNRGRANDYTTIDQTRLPVT</sequence>
<evidence type="ECO:0000256" key="9">
    <source>
        <dbReference type="RuleBase" id="RU364020"/>
    </source>
</evidence>
<organism evidence="11 12">
    <name type="scientific">Patiria miniata</name>
    <name type="common">Bat star</name>
    <name type="synonym">Asterina miniata</name>
    <dbReference type="NCBI Taxonomy" id="46514"/>
    <lineage>
        <taxon>Eukaryota</taxon>
        <taxon>Metazoa</taxon>
        <taxon>Echinodermata</taxon>
        <taxon>Eleutherozoa</taxon>
        <taxon>Asterozoa</taxon>
        <taxon>Asteroidea</taxon>
        <taxon>Valvatacea</taxon>
        <taxon>Valvatida</taxon>
        <taxon>Asterinidae</taxon>
        <taxon>Patiria</taxon>
    </lineage>
</organism>
<name>A0A914BDD4_PATMI</name>
<proteinExistence type="inferred from homology"/>
<dbReference type="AlphaFoldDB" id="A0A914BDD4"/>
<dbReference type="Proteomes" id="UP000887568">
    <property type="component" value="Unplaced"/>
</dbReference>
<comment type="subcellular location">
    <subcellularLocation>
        <location evidence="1 9">Golgi apparatus membrane</location>
        <topology evidence="1 9">Single-pass type II membrane protein</topology>
    </subcellularLocation>
</comment>
<dbReference type="EC" id="2.8.2.-" evidence="9"/>
<dbReference type="RefSeq" id="XP_038073442.1">
    <property type="nucleotide sequence ID" value="XM_038217514.1"/>
</dbReference>
<keyword evidence="4" id="KW-0812">Transmembrane</keyword>
<evidence type="ECO:0000256" key="2">
    <source>
        <dbReference type="ARBA" id="ARBA00006339"/>
    </source>
</evidence>
<evidence type="ECO:0000256" key="10">
    <source>
        <dbReference type="SAM" id="SignalP"/>
    </source>
</evidence>
<keyword evidence="7" id="KW-0472">Membrane</keyword>
<evidence type="ECO:0000256" key="5">
    <source>
        <dbReference type="ARBA" id="ARBA00022989"/>
    </source>
</evidence>
<keyword evidence="8 9" id="KW-0325">Glycoprotein</keyword>
<dbReference type="GO" id="GO:0008146">
    <property type="term" value="F:sulfotransferase activity"/>
    <property type="evidence" value="ECO:0007669"/>
    <property type="project" value="InterPro"/>
</dbReference>
<dbReference type="OrthoDB" id="2019940at2759"/>
<feature type="signal peptide" evidence="10">
    <location>
        <begin position="1"/>
        <end position="23"/>
    </location>
</feature>
<comment type="similarity">
    <text evidence="2 9">Belongs to the sulfotransferase 2 family.</text>
</comment>
<dbReference type="EnsemblMetazoa" id="XM_038217514.1">
    <property type="protein sequence ID" value="XP_038073442.1"/>
    <property type="gene ID" value="LOC119741674"/>
</dbReference>
<evidence type="ECO:0000256" key="1">
    <source>
        <dbReference type="ARBA" id="ARBA00004323"/>
    </source>
</evidence>
<evidence type="ECO:0000313" key="12">
    <source>
        <dbReference type="Proteomes" id="UP000887568"/>
    </source>
</evidence>
<evidence type="ECO:0000256" key="8">
    <source>
        <dbReference type="ARBA" id="ARBA00023180"/>
    </source>
</evidence>
<reference evidence="11" key="1">
    <citation type="submission" date="2022-11" db="UniProtKB">
        <authorList>
            <consortium name="EnsemblMetazoa"/>
        </authorList>
    </citation>
    <scope>IDENTIFICATION</scope>
</reference>
<keyword evidence="6 9" id="KW-0333">Golgi apparatus</keyword>
<dbReference type="GeneID" id="119741674"/>
<dbReference type="InterPro" id="IPR005331">
    <property type="entry name" value="Sulfotransferase"/>
</dbReference>
<keyword evidence="9" id="KW-0119">Carbohydrate metabolism</keyword>
<evidence type="ECO:0000313" key="11">
    <source>
        <dbReference type="EnsemblMetazoa" id="XP_038073442.1"/>
    </source>
</evidence>
<protein>
    <recommendedName>
        <fullName evidence="9">Carbohydrate sulfotransferase</fullName>
        <ecNumber evidence="9">2.8.2.-</ecNumber>
    </recommendedName>
</protein>